<protein>
    <submittedName>
        <fullName evidence="2">Uncharacterized protein</fullName>
    </submittedName>
</protein>
<evidence type="ECO:0000313" key="2">
    <source>
        <dbReference type="EMBL" id="KAA8517166.1"/>
    </source>
</evidence>
<feature type="region of interest" description="Disordered" evidence="1">
    <location>
        <begin position="115"/>
        <end position="137"/>
    </location>
</feature>
<accession>A0A5J4ZHP7</accession>
<feature type="compositionally biased region" description="Acidic residues" evidence="1">
    <location>
        <begin position="118"/>
        <end position="129"/>
    </location>
</feature>
<proteinExistence type="predicted"/>
<reference evidence="2 3" key="1">
    <citation type="submission" date="2019-09" db="EMBL/GenBank/DDBJ databases">
        <title>A chromosome-level genome assembly of the Chinese tupelo Nyssa sinensis.</title>
        <authorList>
            <person name="Yang X."/>
            <person name="Kang M."/>
            <person name="Yang Y."/>
            <person name="Xiong H."/>
            <person name="Wang M."/>
            <person name="Zhang Z."/>
            <person name="Wang Z."/>
            <person name="Wu H."/>
            <person name="Ma T."/>
            <person name="Liu J."/>
            <person name="Xi Z."/>
        </authorList>
    </citation>
    <scope>NUCLEOTIDE SEQUENCE [LARGE SCALE GENOMIC DNA]</scope>
    <source>
        <strain evidence="2">J267</strain>
        <tissue evidence="2">Leaf</tissue>
    </source>
</reference>
<dbReference type="EMBL" id="CM018051">
    <property type="protein sequence ID" value="KAA8517166.1"/>
    <property type="molecule type" value="Genomic_DNA"/>
</dbReference>
<organism evidence="2 3">
    <name type="scientific">Nyssa sinensis</name>
    <dbReference type="NCBI Taxonomy" id="561372"/>
    <lineage>
        <taxon>Eukaryota</taxon>
        <taxon>Viridiplantae</taxon>
        <taxon>Streptophyta</taxon>
        <taxon>Embryophyta</taxon>
        <taxon>Tracheophyta</taxon>
        <taxon>Spermatophyta</taxon>
        <taxon>Magnoliopsida</taxon>
        <taxon>eudicotyledons</taxon>
        <taxon>Gunneridae</taxon>
        <taxon>Pentapetalae</taxon>
        <taxon>asterids</taxon>
        <taxon>Cornales</taxon>
        <taxon>Nyssaceae</taxon>
        <taxon>Nyssa</taxon>
    </lineage>
</organism>
<name>A0A5J4ZHP7_9ASTE</name>
<dbReference type="Proteomes" id="UP000325577">
    <property type="component" value="Linkage Group LG8"/>
</dbReference>
<keyword evidence="3" id="KW-1185">Reference proteome</keyword>
<sequence>MTPGQGGGVSARVLGENDPSLPSINDALRMAWDLSWDMIPGELAQVSVSQAIHNGFVSLCKIEAAKVAAVDEHKDKILKLGKRKLASNGYNLCLKKMAKAFPEIDIEVLDHEEVSNVESEDFEEDEVFEDPAAPTNP</sequence>
<gene>
    <name evidence="2" type="ORF">F0562_017459</name>
</gene>
<dbReference type="AlphaFoldDB" id="A0A5J4ZHP7"/>
<evidence type="ECO:0000256" key="1">
    <source>
        <dbReference type="SAM" id="MobiDB-lite"/>
    </source>
</evidence>
<evidence type="ECO:0000313" key="3">
    <source>
        <dbReference type="Proteomes" id="UP000325577"/>
    </source>
</evidence>